<evidence type="ECO:0000259" key="5">
    <source>
        <dbReference type="PROSITE" id="PS51007"/>
    </source>
</evidence>
<dbReference type="InterPro" id="IPR009056">
    <property type="entry name" value="Cyt_c-like_dom"/>
</dbReference>
<reference evidence="6" key="1">
    <citation type="submission" date="2021-01" db="EMBL/GenBank/DDBJ databases">
        <title>Modified the classification status of verrucomicrobia.</title>
        <authorList>
            <person name="Feng X."/>
        </authorList>
    </citation>
    <scope>NUCLEOTIDE SEQUENCE</scope>
    <source>
        <strain evidence="6">KCTC 12986</strain>
    </source>
</reference>
<accession>A0A934RNA0</accession>
<organism evidence="6 7">
    <name type="scientific">Roseibacillus ishigakijimensis</name>
    <dbReference type="NCBI Taxonomy" id="454146"/>
    <lineage>
        <taxon>Bacteria</taxon>
        <taxon>Pseudomonadati</taxon>
        <taxon>Verrucomicrobiota</taxon>
        <taxon>Verrucomicrobiia</taxon>
        <taxon>Verrucomicrobiales</taxon>
        <taxon>Verrucomicrobiaceae</taxon>
        <taxon>Roseibacillus</taxon>
    </lineage>
</organism>
<dbReference type="AlphaFoldDB" id="A0A934RNA0"/>
<evidence type="ECO:0000313" key="7">
    <source>
        <dbReference type="Proteomes" id="UP000604083"/>
    </source>
</evidence>
<dbReference type="PROSITE" id="PS51007">
    <property type="entry name" value="CYTC"/>
    <property type="match status" value="1"/>
</dbReference>
<gene>
    <name evidence="6" type="ORF">JIN78_07605</name>
</gene>
<name>A0A934RNA0_9BACT</name>
<dbReference type="InterPro" id="IPR036909">
    <property type="entry name" value="Cyt_c-like_dom_sf"/>
</dbReference>
<feature type="domain" description="Cytochrome c" evidence="5">
    <location>
        <begin position="22"/>
        <end position="132"/>
    </location>
</feature>
<keyword evidence="2 4" id="KW-0479">Metal-binding</keyword>
<dbReference type="RefSeq" id="WP_200391354.1">
    <property type="nucleotide sequence ID" value="NZ_JAENIO010000015.1"/>
</dbReference>
<evidence type="ECO:0000256" key="4">
    <source>
        <dbReference type="PROSITE-ProRule" id="PRU00433"/>
    </source>
</evidence>
<comment type="caution">
    <text evidence="6">The sequence shown here is derived from an EMBL/GenBank/DDBJ whole genome shotgun (WGS) entry which is preliminary data.</text>
</comment>
<keyword evidence="1 4" id="KW-0349">Heme</keyword>
<dbReference type="SUPFAM" id="SSF50952">
    <property type="entry name" value="Soluble quinoprotein glucose dehydrogenase"/>
    <property type="match status" value="1"/>
</dbReference>
<dbReference type="SUPFAM" id="SSF46626">
    <property type="entry name" value="Cytochrome c"/>
    <property type="match status" value="1"/>
</dbReference>
<dbReference type="GO" id="GO:0020037">
    <property type="term" value="F:heme binding"/>
    <property type="evidence" value="ECO:0007669"/>
    <property type="project" value="InterPro"/>
</dbReference>
<dbReference type="Gene3D" id="2.120.10.30">
    <property type="entry name" value="TolB, C-terminal domain"/>
    <property type="match status" value="1"/>
</dbReference>
<dbReference type="GO" id="GO:0009055">
    <property type="term" value="F:electron transfer activity"/>
    <property type="evidence" value="ECO:0007669"/>
    <property type="project" value="InterPro"/>
</dbReference>
<protein>
    <submittedName>
        <fullName evidence="6">C-type cytochrome</fullName>
    </submittedName>
</protein>
<keyword evidence="3 4" id="KW-0408">Iron</keyword>
<keyword evidence="7" id="KW-1185">Reference proteome</keyword>
<evidence type="ECO:0000256" key="3">
    <source>
        <dbReference type="ARBA" id="ARBA00023004"/>
    </source>
</evidence>
<dbReference type="GO" id="GO:0046872">
    <property type="term" value="F:metal ion binding"/>
    <property type="evidence" value="ECO:0007669"/>
    <property type="project" value="UniProtKB-KW"/>
</dbReference>
<dbReference type="EMBL" id="JAENIO010000015">
    <property type="protein sequence ID" value="MBK1833920.1"/>
    <property type="molecule type" value="Genomic_DNA"/>
</dbReference>
<evidence type="ECO:0000313" key="6">
    <source>
        <dbReference type="EMBL" id="MBK1833920.1"/>
    </source>
</evidence>
<dbReference type="Pfam" id="PF23500">
    <property type="entry name" value="DUF7133"/>
    <property type="match status" value="1"/>
</dbReference>
<dbReference type="Proteomes" id="UP000604083">
    <property type="component" value="Unassembled WGS sequence"/>
</dbReference>
<evidence type="ECO:0000256" key="2">
    <source>
        <dbReference type="ARBA" id="ARBA00022723"/>
    </source>
</evidence>
<sequence>MRPLTLLTLALGSLCAAGEQIDLVTLGEETFSSLGCIECHSVLPDDSSVKTGPGLYGLFQKEARDHRVQAADAKKEVTADRAFLLRSLREPTAELALKDENEAYLPVMPPYNEQLLPNQKVEALFAYLQTLNDPAQAGPSEVLVEKVGEADQGGALADAAEILVTDRTRIFRARLGKTSARAVHVGTPVGINYSFDPRTLSIERLWWGGFLNLREELSGRAGKVSRLGEQAQEVELGGSLLAPLDPATGQPIDLSFKSPTHADEQQIIANMKGAAEFLDQLAEASGHFLGYEEGEAPTFVYRVGANTFQVRLAINAEGAAKLTLQGQLTHPQTFRLSPLIRGQAEDWTVRQLPAELTFQVPVKPAWRPWEAQSQREPQAVVTSAPDKLVLPTGYGAEVIQPPLDVNGRRQLFEPMGMAETAEGALIVSTRTAGLWKLQNGQWQQIAEGLLDALGLVVEDENTLVVGQKPELTRLRDTDGDGWMDRYETLCDDFLFTHNYHEYLHGPTRGADGNYYIQLNLGHRGNPKNNHMAGGKFMGTQGGLRAWALQVTPEGQMTPFANGLRSPAGLATGPDGRLYYTENQGEYVGTSKLFVLEKDKFYGHPASLIDLPGRHPDSPEIAWEKVQQSKEKALALMPHSRLANAPGSPAWAPAESDFARFAGHMFVGDQTLSQIFRILPKEDHEAALIPFAHGFASGVMRLHFASDGSLLVGQTGRGWRAQGGSEDGLVRLSRAEESLSNELLDLTREGATFTLHFAEALAQAPAAEALTVQSWEYHDSPDYGSKELRKTDWKITRVSLGENRRQLQVTLRELTPPEDNRVFALESKSLPGTKGDLLQAYYSQTVR</sequence>
<dbReference type="InterPro" id="IPR011041">
    <property type="entry name" value="Quinoprot_gluc/sorb_DH_b-prop"/>
</dbReference>
<proteinExistence type="predicted"/>
<dbReference type="InterPro" id="IPR011042">
    <property type="entry name" value="6-blade_b-propeller_TolB-like"/>
</dbReference>
<dbReference type="PANTHER" id="PTHR33546">
    <property type="entry name" value="LARGE, MULTIFUNCTIONAL SECRETED PROTEIN-RELATED"/>
    <property type="match status" value="1"/>
</dbReference>
<dbReference type="Gene3D" id="1.10.760.10">
    <property type="entry name" value="Cytochrome c-like domain"/>
    <property type="match status" value="1"/>
</dbReference>
<evidence type="ECO:0000256" key="1">
    <source>
        <dbReference type="ARBA" id="ARBA00022617"/>
    </source>
</evidence>
<dbReference type="InterPro" id="IPR055557">
    <property type="entry name" value="DUF7133"/>
</dbReference>
<dbReference type="PANTHER" id="PTHR33546:SF1">
    <property type="entry name" value="LARGE, MULTIFUNCTIONAL SECRETED PROTEIN"/>
    <property type="match status" value="1"/>
</dbReference>